<dbReference type="RefSeq" id="WP_025015918.1">
    <property type="nucleotide sequence ID" value="NZ_CAKMCP010000001.1"/>
</dbReference>
<organism evidence="2 4">
    <name type="scientific">Latilactobacillus sakei</name>
    <name type="common">Lactobacillus sakei</name>
    <dbReference type="NCBI Taxonomy" id="1599"/>
    <lineage>
        <taxon>Bacteria</taxon>
        <taxon>Bacillati</taxon>
        <taxon>Bacillota</taxon>
        <taxon>Bacilli</taxon>
        <taxon>Lactobacillales</taxon>
        <taxon>Lactobacillaceae</taxon>
        <taxon>Latilactobacillus</taxon>
    </lineage>
</organism>
<dbReference type="EMBL" id="OKRC01000005">
    <property type="protein sequence ID" value="SPE21199.1"/>
    <property type="molecule type" value="Genomic_DNA"/>
</dbReference>
<gene>
    <name evidence="2" type="ORF">LAS9267_01191</name>
    <name evidence="3" type="ORF">QBD03_03410</name>
</gene>
<dbReference type="Proteomes" id="UP001179858">
    <property type="component" value="Chromosome"/>
</dbReference>
<dbReference type="Proteomes" id="UP000239650">
    <property type="component" value="Unassembled WGS sequence"/>
</dbReference>
<dbReference type="EMBL" id="CP122959">
    <property type="protein sequence ID" value="WGI19771.1"/>
    <property type="molecule type" value="Genomic_DNA"/>
</dbReference>
<reference evidence="3" key="2">
    <citation type="submission" date="2023-04" db="EMBL/GenBank/DDBJ databases">
        <title>Novel strain of Lactilactobacillus sakei and use thereof.</title>
        <authorList>
            <person name="Kim S.Y."/>
        </authorList>
    </citation>
    <scope>NUCLEOTIDE SEQUENCE</scope>
    <source>
        <strain evidence="3">HUP1</strain>
    </source>
</reference>
<keyword evidence="1" id="KW-0472">Membrane</keyword>
<name>A0AAE8J4U3_LATSK</name>
<feature type="transmembrane region" description="Helical" evidence="1">
    <location>
        <begin position="114"/>
        <end position="134"/>
    </location>
</feature>
<evidence type="ECO:0000313" key="3">
    <source>
        <dbReference type="EMBL" id="WGI19771.1"/>
    </source>
</evidence>
<evidence type="ECO:0000313" key="4">
    <source>
        <dbReference type="Proteomes" id="UP000239650"/>
    </source>
</evidence>
<proteinExistence type="predicted"/>
<protein>
    <submittedName>
        <fullName evidence="2">Uncharacterized protein</fullName>
    </submittedName>
</protein>
<evidence type="ECO:0000256" key="1">
    <source>
        <dbReference type="SAM" id="Phobius"/>
    </source>
</evidence>
<keyword evidence="1" id="KW-1133">Transmembrane helix</keyword>
<accession>A0AAE8J4U3</accession>
<reference evidence="2 4" key="1">
    <citation type="submission" date="2018-02" db="EMBL/GenBank/DDBJ databases">
        <authorList>
            <person name="Rodrigo-Torres L."/>
            <person name="Arahal R. D."/>
            <person name="Lucena T."/>
        </authorList>
    </citation>
    <scope>NUCLEOTIDE SEQUENCE [LARGE SCALE GENOMIC DNA]</scope>
    <source>
        <strain evidence="2 4">CECT 9267</strain>
    </source>
</reference>
<feature type="transmembrane region" description="Helical" evidence="1">
    <location>
        <begin position="12"/>
        <end position="34"/>
    </location>
</feature>
<sequence length="145" mass="16253">MLKQKLKRNIPTLIYLVTLYIAYQILTTIITVFTDQTILKMAKESPSGFIVLFGGFYFLYIILAVGVLYSGHILSKQDGHYELSLLILNILSTFTTLTTIILKFSGAQMPAPLLPMTFFIILTTISLATTSKLLQMRANRLAKAN</sequence>
<feature type="transmembrane region" description="Helical" evidence="1">
    <location>
        <begin position="49"/>
        <end position="71"/>
    </location>
</feature>
<keyword evidence="1" id="KW-0812">Transmembrane</keyword>
<dbReference type="AlphaFoldDB" id="A0AAE8J4U3"/>
<dbReference type="GeneID" id="57133446"/>
<evidence type="ECO:0000313" key="2">
    <source>
        <dbReference type="EMBL" id="SPE21199.1"/>
    </source>
</evidence>
<feature type="transmembrane region" description="Helical" evidence="1">
    <location>
        <begin position="83"/>
        <end position="102"/>
    </location>
</feature>